<dbReference type="AlphaFoldDB" id="Q0CGB4"/>
<evidence type="ECO:0000313" key="8">
    <source>
        <dbReference type="Proteomes" id="UP000007963"/>
    </source>
</evidence>
<dbReference type="Proteomes" id="UP000007963">
    <property type="component" value="Unassembled WGS sequence"/>
</dbReference>
<proteinExistence type="predicted"/>
<keyword evidence="3 6" id="KW-0812">Transmembrane</keyword>
<dbReference type="InterPro" id="IPR011701">
    <property type="entry name" value="MFS"/>
</dbReference>
<dbReference type="GeneID" id="4319014"/>
<dbReference type="STRING" id="341663.Q0CGB4"/>
<evidence type="ECO:0000256" key="6">
    <source>
        <dbReference type="SAM" id="Phobius"/>
    </source>
</evidence>
<evidence type="ECO:0000256" key="2">
    <source>
        <dbReference type="ARBA" id="ARBA00022448"/>
    </source>
</evidence>
<evidence type="ECO:0000256" key="4">
    <source>
        <dbReference type="ARBA" id="ARBA00022989"/>
    </source>
</evidence>
<sequence>MAKSIDIVSDEQPRPFEAVTPVGERRLIRKIDIHLMPLLTISYAFQLLDKTSLSYAAMLGIKTDLHLVGQQYSWTSSIFYIGYLVASYPVSIGFVKFPLAKFLSLLMYVSVLPRQKTTTDTRSGAWGIVLTLHAVAHDYPSLMVVRVFLGVCESSQTHGFSLITGMWYTPREQVARHMVWAMGNCVGEAVGSLVSYGLLYYTGNFPQWKVGQPSLHLSIYSYRFLQILFILFGLLTVLWSTVLWFFLPDSPDDAYFLNEKERTFAALRPKKSQHTTQTKIWKQDQFVETLRDPKSWWFAAFMFNLMVPSGGVTAVCSPLQPHHHA</sequence>
<dbReference type="RefSeq" id="XP_001209964.1">
    <property type="nucleotide sequence ID" value="XM_001209964.1"/>
</dbReference>
<dbReference type="PANTHER" id="PTHR43791:SF103">
    <property type="entry name" value="MAJOR FACILITATOR SUPERFAMILY (MFS) PROFILE DOMAIN-CONTAINING PROTEIN-RELATED"/>
    <property type="match status" value="1"/>
</dbReference>
<feature type="transmembrane region" description="Helical" evidence="6">
    <location>
        <begin position="296"/>
        <end position="319"/>
    </location>
</feature>
<dbReference type="Gene3D" id="1.20.1250.20">
    <property type="entry name" value="MFS general substrate transporter like domains"/>
    <property type="match status" value="1"/>
</dbReference>
<keyword evidence="2" id="KW-0813">Transport</keyword>
<gene>
    <name evidence="7" type="ORF">ATEG_07278</name>
</gene>
<dbReference type="OMA" id="YALLWIC"/>
<dbReference type="SUPFAM" id="SSF103473">
    <property type="entry name" value="MFS general substrate transporter"/>
    <property type="match status" value="1"/>
</dbReference>
<evidence type="ECO:0000313" key="7">
    <source>
        <dbReference type="EMBL" id="EAU32662.1"/>
    </source>
</evidence>
<feature type="transmembrane region" description="Helical" evidence="6">
    <location>
        <begin position="224"/>
        <end position="247"/>
    </location>
</feature>
<dbReference type="Pfam" id="PF07690">
    <property type="entry name" value="MFS_1"/>
    <property type="match status" value="1"/>
</dbReference>
<evidence type="ECO:0008006" key="9">
    <source>
        <dbReference type="Google" id="ProtNLM"/>
    </source>
</evidence>
<keyword evidence="5 6" id="KW-0472">Membrane</keyword>
<feature type="transmembrane region" description="Helical" evidence="6">
    <location>
        <begin position="78"/>
        <end position="99"/>
    </location>
</feature>
<dbReference type="VEuPathDB" id="FungiDB:ATEG_07278"/>
<organism evidence="7 8">
    <name type="scientific">Aspergillus terreus (strain NIH 2624 / FGSC A1156)</name>
    <dbReference type="NCBI Taxonomy" id="341663"/>
    <lineage>
        <taxon>Eukaryota</taxon>
        <taxon>Fungi</taxon>
        <taxon>Dikarya</taxon>
        <taxon>Ascomycota</taxon>
        <taxon>Pezizomycotina</taxon>
        <taxon>Eurotiomycetes</taxon>
        <taxon>Eurotiomycetidae</taxon>
        <taxon>Eurotiales</taxon>
        <taxon>Aspergillaceae</taxon>
        <taxon>Aspergillus</taxon>
        <taxon>Aspergillus subgen. Circumdati</taxon>
    </lineage>
</organism>
<comment type="subcellular location">
    <subcellularLocation>
        <location evidence="1">Membrane</location>
        <topology evidence="1">Multi-pass membrane protein</topology>
    </subcellularLocation>
</comment>
<evidence type="ECO:0000256" key="5">
    <source>
        <dbReference type="ARBA" id="ARBA00023136"/>
    </source>
</evidence>
<dbReference type="InterPro" id="IPR036259">
    <property type="entry name" value="MFS_trans_sf"/>
</dbReference>
<evidence type="ECO:0000256" key="1">
    <source>
        <dbReference type="ARBA" id="ARBA00004141"/>
    </source>
</evidence>
<dbReference type="eggNOG" id="KOG2533">
    <property type="taxonomic scope" value="Eukaryota"/>
</dbReference>
<dbReference type="OrthoDB" id="6730379at2759"/>
<accession>Q0CGB4</accession>
<protein>
    <recommendedName>
        <fullName evidence="9">Major facilitator superfamily (MFS) profile domain-containing protein</fullName>
    </recommendedName>
</protein>
<reference evidence="8" key="1">
    <citation type="submission" date="2005-09" db="EMBL/GenBank/DDBJ databases">
        <title>Annotation of the Aspergillus terreus NIH2624 genome.</title>
        <authorList>
            <person name="Birren B.W."/>
            <person name="Lander E.S."/>
            <person name="Galagan J.E."/>
            <person name="Nusbaum C."/>
            <person name="Devon K."/>
            <person name="Henn M."/>
            <person name="Ma L.-J."/>
            <person name="Jaffe D.B."/>
            <person name="Butler J."/>
            <person name="Alvarez P."/>
            <person name="Gnerre S."/>
            <person name="Grabherr M."/>
            <person name="Kleber M."/>
            <person name="Mauceli E.W."/>
            <person name="Brockman W."/>
            <person name="Rounsley S."/>
            <person name="Young S.K."/>
            <person name="LaButti K."/>
            <person name="Pushparaj V."/>
            <person name="DeCaprio D."/>
            <person name="Crawford M."/>
            <person name="Koehrsen M."/>
            <person name="Engels R."/>
            <person name="Montgomery P."/>
            <person name="Pearson M."/>
            <person name="Howarth C."/>
            <person name="Larson L."/>
            <person name="Luoma S."/>
            <person name="White J."/>
            <person name="Alvarado L."/>
            <person name="Kodira C.D."/>
            <person name="Zeng Q."/>
            <person name="Oleary S."/>
            <person name="Yandava C."/>
            <person name="Denning D.W."/>
            <person name="Nierman W.C."/>
            <person name="Milne T."/>
            <person name="Madden K."/>
        </authorList>
    </citation>
    <scope>NUCLEOTIDE SEQUENCE [LARGE SCALE GENOMIC DNA]</scope>
    <source>
        <strain evidence="8">NIH 2624 / FGSC A1156</strain>
    </source>
</reference>
<dbReference type="GO" id="GO:0016020">
    <property type="term" value="C:membrane"/>
    <property type="evidence" value="ECO:0007669"/>
    <property type="project" value="UniProtKB-SubCell"/>
</dbReference>
<dbReference type="GO" id="GO:0022857">
    <property type="term" value="F:transmembrane transporter activity"/>
    <property type="evidence" value="ECO:0007669"/>
    <property type="project" value="InterPro"/>
</dbReference>
<evidence type="ECO:0000256" key="3">
    <source>
        <dbReference type="ARBA" id="ARBA00022692"/>
    </source>
</evidence>
<name>Q0CGB4_ASPTN</name>
<keyword evidence="4 6" id="KW-1133">Transmembrane helix</keyword>
<dbReference type="PANTHER" id="PTHR43791">
    <property type="entry name" value="PERMEASE-RELATED"/>
    <property type="match status" value="1"/>
</dbReference>
<dbReference type="HOGENOM" id="CLU_001265_0_2_1"/>
<dbReference type="EMBL" id="CH476603">
    <property type="protein sequence ID" value="EAU32662.1"/>
    <property type="molecule type" value="Genomic_DNA"/>
</dbReference>